<feature type="compositionally biased region" description="Polar residues" evidence="1">
    <location>
        <begin position="1"/>
        <end position="19"/>
    </location>
</feature>
<name>A0ABV4I3D2_9ACTN</name>
<dbReference type="EMBL" id="JBGGTQ010000002">
    <property type="protein sequence ID" value="MEZ0491786.1"/>
    <property type="molecule type" value="Genomic_DNA"/>
</dbReference>
<reference evidence="2 3" key="1">
    <citation type="submission" date="2024-07" db="EMBL/GenBank/DDBJ databases">
        <authorList>
            <person name="Thanompreechachai J."/>
            <person name="Duangmal K."/>
        </authorList>
    </citation>
    <scope>NUCLEOTIDE SEQUENCE [LARGE SCALE GENOMIC DNA]</scope>
    <source>
        <strain evidence="2 3">TBRC 1896</strain>
    </source>
</reference>
<accession>A0ABV4I3D2</accession>
<gene>
    <name evidence="2" type="ORF">AB2L28_05990</name>
</gene>
<evidence type="ECO:0000256" key="1">
    <source>
        <dbReference type="SAM" id="MobiDB-lite"/>
    </source>
</evidence>
<proteinExistence type="predicted"/>
<evidence type="ECO:0000313" key="3">
    <source>
        <dbReference type="Proteomes" id="UP001566476"/>
    </source>
</evidence>
<evidence type="ECO:0000313" key="2">
    <source>
        <dbReference type="EMBL" id="MEZ0491786.1"/>
    </source>
</evidence>
<keyword evidence="3" id="KW-1185">Reference proteome</keyword>
<sequence>MAGATITDTTNAWTGQTNDPDLLSRLQEAVDAAARVEGEPDCLLEPGQQAQIDLLTTPDYEHNPDNTATERYLREYTYLLVDVTGRCDLVFSSTGAVLRPDPATFSPLVEQLRDSKDFNDGA</sequence>
<feature type="region of interest" description="Disordered" evidence="1">
    <location>
        <begin position="1"/>
        <end position="20"/>
    </location>
</feature>
<protein>
    <submittedName>
        <fullName evidence="2">Uncharacterized protein</fullName>
    </submittedName>
</protein>
<comment type="caution">
    <text evidence="2">The sequence shown here is derived from an EMBL/GenBank/DDBJ whole genome shotgun (WGS) entry which is preliminary data.</text>
</comment>
<dbReference type="RefSeq" id="WP_370717814.1">
    <property type="nucleotide sequence ID" value="NZ_JBGGTQ010000002.1"/>
</dbReference>
<dbReference type="Proteomes" id="UP001566476">
    <property type="component" value="Unassembled WGS sequence"/>
</dbReference>
<organism evidence="2 3">
    <name type="scientific">Kineococcus mangrovi</name>
    <dbReference type="NCBI Taxonomy" id="1660183"/>
    <lineage>
        <taxon>Bacteria</taxon>
        <taxon>Bacillati</taxon>
        <taxon>Actinomycetota</taxon>
        <taxon>Actinomycetes</taxon>
        <taxon>Kineosporiales</taxon>
        <taxon>Kineosporiaceae</taxon>
        <taxon>Kineococcus</taxon>
    </lineage>
</organism>